<dbReference type="EC" id="1.-.-.-" evidence="3"/>
<dbReference type="PANTHER" id="PTHR24321">
    <property type="entry name" value="DEHYDROGENASES, SHORT CHAIN"/>
    <property type="match status" value="1"/>
</dbReference>
<dbReference type="Pfam" id="PF13561">
    <property type="entry name" value="adh_short_C2"/>
    <property type="match status" value="1"/>
</dbReference>
<dbReference type="PRINTS" id="PR00081">
    <property type="entry name" value="GDHRDH"/>
</dbReference>
<dbReference type="PROSITE" id="PS00061">
    <property type="entry name" value="ADH_SHORT"/>
    <property type="match status" value="1"/>
</dbReference>
<protein>
    <submittedName>
        <fullName evidence="3">Bacilysin biosynthesis oxidoreductase BacC</fullName>
        <ecNumber evidence="3">1.-.-.-</ecNumber>
    </submittedName>
</protein>
<dbReference type="InterPro" id="IPR002347">
    <property type="entry name" value="SDR_fam"/>
</dbReference>
<dbReference type="InterPro" id="IPR036291">
    <property type="entry name" value="NAD(P)-bd_dom_sf"/>
</dbReference>
<dbReference type="EMBL" id="CP009122">
    <property type="protein sequence ID" value="AJA08833.1"/>
    <property type="molecule type" value="Genomic_DNA"/>
</dbReference>
<keyword evidence="2 3" id="KW-0560">Oxidoreductase</keyword>
<dbReference type="HOGENOM" id="CLU_010194_1_0_5"/>
<dbReference type="STRING" id="1515612.SKP52_09620"/>
<evidence type="ECO:0000313" key="4">
    <source>
        <dbReference type="Proteomes" id="UP000030907"/>
    </source>
</evidence>
<organism evidence="3 4">
    <name type="scientific">Sphingopyxis fribergensis</name>
    <dbReference type="NCBI Taxonomy" id="1515612"/>
    <lineage>
        <taxon>Bacteria</taxon>
        <taxon>Pseudomonadati</taxon>
        <taxon>Pseudomonadota</taxon>
        <taxon>Alphaproteobacteria</taxon>
        <taxon>Sphingomonadales</taxon>
        <taxon>Sphingomonadaceae</taxon>
        <taxon>Sphingopyxis</taxon>
    </lineage>
</organism>
<evidence type="ECO:0000256" key="1">
    <source>
        <dbReference type="ARBA" id="ARBA00006484"/>
    </source>
</evidence>
<reference evidence="3 4" key="1">
    <citation type="journal article" date="2015" name="Int. J. Syst. Evol. Microbiol.">
        <title>Description of Sphingopyxis fribergensis sp. nov. - a soil bacterium with the ability to degrade styrene and phenylacetic acid.</title>
        <authorList>
            <person name="Oelschlagel M."/>
            <person name="Ruckert C."/>
            <person name="Kalinowski J."/>
            <person name="Schmidt G."/>
            <person name="Schlomann M."/>
            <person name="Tischler D."/>
        </authorList>
    </citation>
    <scope>NUCLEOTIDE SEQUENCE [LARGE SCALE GENOMIC DNA]</scope>
    <source>
        <strain evidence="3 4">Kp5.2</strain>
    </source>
</reference>
<dbReference type="KEGG" id="sphk:SKP52_09620"/>
<name>A0A0A7PHX2_9SPHN</name>
<sequence length="256" mass="26294">MMRFTGKSVLITGAARGIGLAAAQEFAREGASVTITDIDGDEAEAAAAAIRGEGHKAEARQQDVADEAGWAALVADVIAREGKLDILVNNAGMGFLKSVVDTNLAEWQRLMAVNLESVFLGVRAGIGAMKDKGGVIVNVASIAANVAEPLFPAYNASKAGVAMLTKAVAVDCARKGWPVRINSLHPGYCETKLVADAVGSLGDAAGDFAAATVGAIPLGRMATTREIARPLLFLASDDAAYMCGSELIVDGGYTAV</sequence>
<dbReference type="AlphaFoldDB" id="A0A0A7PHX2"/>
<dbReference type="FunFam" id="3.40.50.720:FF:000084">
    <property type="entry name" value="Short-chain dehydrogenase reductase"/>
    <property type="match status" value="1"/>
</dbReference>
<dbReference type="RefSeq" id="WP_039574305.1">
    <property type="nucleotide sequence ID" value="NZ_CP009122.1"/>
</dbReference>
<proteinExistence type="inferred from homology"/>
<dbReference type="PRINTS" id="PR00080">
    <property type="entry name" value="SDRFAMILY"/>
</dbReference>
<dbReference type="Proteomes" id="UP000030907">
    <property type="component" value="Chromosome"/>
</dbReference>
<evidence type="ECO:0000313" key="3">
    <source>
        <dbReference type="EMBL" id="AJA08833.1"/>
    </source>
</evidence>
<dbReference type="Gene3D" id="3.40.50.720">
    <property type="entry name" value="NAD(P)-binding Rossmann-like Domain"/>
    <property type="match status" value="1"/>
</dbReference>
<dbReference type="InterPro" id="IPR020904">
    <property type="entry name" value="Sc_DH/Rdtase_CS"/>
</dbReference>
<dbReference type="OrthoDB" id="5457012at2"/>
<dbReference type="PANTHER" id="PTHR24321:SF15">
    <property type="entry name" value="OXIDOREDUCTASE UCPA"/>
    <property type="match status" value="1"/>
</dbReference>
<evidence type="ECO:0000256" key="2">
    <source>
        <dbReference type="ARBA" id="ARBA00023002"/>
    </source>
</evidence>
<dbReference type="NCBIfam" id="NF005559">
    <property type="entry name" value="PRK07231.1"/>
    <property type="match status" value="1"/>
</dbReference>
<accession>A0A0A7PHX2</accession>
<dbReference type="SUPFAM" id="SSF51735">
    <property type="entry name" value="NAD(P)-binding Rossmann-fold domains"/>
    <property type="match status" value="1"/>
</dbReference>
<comment type="similarity">
    <text evidence="1">Belongs to the short-chain dehydrogenases/reductases (SDR) family.</text>
</comment>
<keyword evidence="4" id="KW-1185">Reference proteome</keyword>
<dbReference type="GO" id="GO:0016491">
    <property type="term" value="F:oxidoreductase activity"/>
    <property type="evidence" value="ECO:0007669"/>
    <property type="project" value="UniProtKB-KW"/>
</dbReference>
<gene>
    <name evidence="3" type="primary">bacC</name>
    <name evidence="3" type="ORF">SKP52_09620</name>
</gene>